<comment type="similarity">
    <text evidence="3">Belongs to the HAD-like hydrolase superfamily. CbbY/CbbZ/Gph/YieH family.</text>
</comment>
<dbReference type="GO" id="GO:0006281">
    <property type="term" value="P:DNA repair"/>
    <property type="evidence" value="ECO:0007669"/>
    <property type="project" value="TreeGrafter"/>
</dbReference>
<dbReference type="SUPFAM" id="SSF56784">
    <property type="entry name" value="HAD-like"/>
    <property type="match status" value="1"/>
</dbReference>
<dbReference type="EC" id="3.1.3.18" evidence="4"/>
<dbReference type="EMBL" id="BMES01000001">
    <property type="protein sequence ID" value="GGH12268.1"/>
    <property type="molecule type" value="Genomic_DNA"/>
</dbReference>
<gene>
    <name evidence="5" type="ORF">GCM10007036_09950</name>
</gene>
<dbReference type="PANTHER" id="PTHR43434">
    <property type="entry name" value="PHOSPHOGLYCOLATE PHOSPHATASE"/>
    <property type="match status" value="1"/>
</dbReference>
<dbReference type="Pfam" id="PF00702">
    <property type="entry name" value="Hydrolase"/>
    <property type="match status" value="1"/>
</dbReference>
<comment type="caution">
    <text evidence="5">The sequence shown here is derived from an EMBL/GenBank/DDBJ whole genome shotgun (WGS) entry which is preliminary data.</text>
</comment>
<sequence length="233" mass="24411">MALKGILFDKDGTLIDFDATWGPAAFEAMTAMAKGDAAALARLAELNEYIVEERRFLRTSPLVAGSSKSYGHLWADALGREDGPDLHAEMDDLFRHWGLHWLAPIGEPLAVLQELAADGYRLGVATNDAEASALAQAERMGLMPHLEFVAGYDSGHGGKPEPGMVLAFAAALGVPPGAVALVGDSTHDLHAARAAGAVSIAVLTGPAPRAELEPHADHVVASIADLPALLRTL</sequence>
<dbReference type="InterPro" id="IPR023198">
    <property type="entry name" value="PGP-like_dom2"/>
</dbReference>
<dbReference type="InterPro" id="IPR023214">
    <property type="entry name" value="HAD_sf"/>
</dbReference>
<comment type="catalytic activity">
    <reaction evidence="1">
        <text>2-phosphoglycolate + H2O = glycolate + phosphate</text>
        <dbReference type="Rhea" id="RHEA:14369"/>
        <dbReference type="ChEBI" id="CHEBI:15377"/>
        <dbReference type="ChEBI" id="CHEBI:29805"/>
        <dbReference type="ChEBI" id="CHEBI:43474"/>
        <dbReference type="ChEBI" id="CHEBI:58033"/>
        <dbReference type="EC" id="3.1.3.18"/>
    </reaction>
</comment>
<proteinExistence type="inferred from homology"/>
<dbReference type="PANTHER" id="PTHR43434:SF1">
    <property type="entry name" value="PHOSPHOGLYCOLATE PHOSPHATASE"/>
    <property type="match status" value="1"/>
</dbReference>
<keyword evidence="6" id="KW-1185">Reference proteome</keyword>
<dbReference type="InterPro" id="IPR036412">
    <property type="entry name" value="HAD-like_sf"/>
</dbReference>
<evidence type="ECO:0000256" key="1">
    <source>
        <dbReference type="ARBA" id="ARBA00000830"/>
    </source>
</evidence>
<organism evidence="5 6">
    <name type="scientific">Alsobacter metallidurans</name>
    <dbReference type="NCBI Taxonomy" id="340221"/>
    <lineage>
        <taxon>Bacteria</taxon>
        <taxon>Pseudomonadati</taxon>
        <taxon>Pseudomonadota</taxon>
        <taxon>Alphaproteobacteria</taxon>
        <taxon>Hyphomicrobiales</taxon>
        <taxon>Alsobacteraceae</taxon>
        <taxon>Alsobacter</taxon>
    </lineage>
</organism>
<dbReference type="Proteomes" id="UP000603912">
    <property type="component" value="Unassembled WGS sequence"/>
</dbReference>
<evidence type="ECO:0000256" key="4">
    <source>
        <dbReference type="ARBA" id="ARBA00013078"/>
    </source>
</evidence>
<dbReference type="GO" id="GO:0005829">
    <property type="term" value="C:cytosol"/>
    <property type="evidence" value="ECO:0007669"/>
    <property type="project" value="TreeGrafter"/>
</dbReference>
<accession>A0A917MGP8</accession>
<dbReference type="SFLD" id="SFLDG01129">
    <property type="entry name" value="C1.5:_HAD__Beta-PGM__Phosphata"/>
    <property type="match status" value="1"/>
</dbReference>
<dbReference type="RefSeq" id="WP_188516587.1">
    <property type="nucleotide sequence ID" value="NZ_BMES01000001.1"/>
</dbReference>
<comment type="pathway">
    <text evidence="2">Organic acid metabolism; glycolate biosynthesis; glycolate from 2-phosphoglycolate: step 1/1.</text>
</comment>
<dbReference type="GO" id="GO:0008967">
    <property type="term" value="F:phosphoglycolate phosphatase activity"/>
    <property type="evidence" value="ECO:0007669"/>
    <property type="project" value="UniProtKB-EC"/>
</dbReference>
<evidence type="ECO:0000256" key="2">
    <source>
        <dbReference type="ARBA" id="ARBA00004818"/>
    </source>
</evidence>
<reference evidence="5" key="1">
    <citation type="journal article" date="2014" name="Int. J. Syst. Evol. Microbiol.">
        <title>Complete genome sequence of Corynebacterium casei LMG S-19264T (=DSM 44701T), isolated from a smear-ripened cheese.</title>
        <authorList>
            <consortium name="US DOE Joint Genome Institute (JGI-PGF)"/>
            <person name="Walter F."/>
            <person name="Albersmeier A."/>
            <person name="Kalinowski J."/>
            <person name="Ruckert C."/>
        </authorList>
    </citation>
    <scope>NUCLEOTIDE SEQUENCE</scope>
    <source>
        <strain evidence="5">CGMCC 1.12214</strain>
    </source>
</reference>
<reference evidence="5" key="2">
    <citation type="submission" date="2020-09" db="EMBL/GenBank/DDBJ databases">
        <authorList>
            <person name="Sun Q."/>
            <person name="Zhou Y."/>
        </authorList>
    </citation>
    <scope>NUCLEOTIDE SEQUENCE</scope>
    <source>
        <strain evidence="5">CGMCC 1.12214</strain>
    </source>
</reference>
<dbReference type="NCBIfam" id="TIGR01549">
    <property type="entry name" value="HAD-SF-IA-v1"/>
    <property type="match status" value="1"/>
</dbReference>
<dbReference type="AlphaFoldDB" id="A0A917MGP8"/>
<protein>
    <recommendedName>
        <fullName evidence="4">phosphoglycolate phosphatase</fullName>
        <ecNumber evidence="4">3.1.3.18</ecNumber>
    </recommendedName>
</protein>
<dbReference type="InterPro" id="IPR006439">
    <property type="entry name" value="HAD-SF_hydro_IA"/>
</dbReference>
<evidence type="ECO:0000256" key="3">
    <source>
        <dbReference type="ARBA" id="ARBA00006171"/>
    </source>
</evidence>
<name>A0A917MGP8_9HYPH</name>
<evidence type="ECO:0000313" key="6">
    <source>
        <dbReference type="Proteomes" id="UP000603912"/>
    </source>
</evidence>
<evidence type="ECO:0000313" key="5">
    <source>
        <dbReference type="EMBL" id="GGH12268.1"/>
    </source>
</evidence>
<dbReference type="Gene3D" id="3.40.50.1000">
    <property type="entry name" value="HAD superfamily/HAD-like"/>
    <property type="match status" value="1"/>
</dbReference>
<dbReference type="SFLD" id="SFLDS00003">
    <property type="entry name" value="Haloacid_Dehalogenase"/>
    <property type="match status" value="1"/>
</dbReference>
<dbReference type="InterPro" id="IPR050155">
    <property type="entry name" value="HAD-like_hydrolase_sf"/>
</dbReference>
<dbReference type="Gene3D" id="1.10.150.240">
    <property type="entry name" value="Putative phosphatase, domain 2"/>
    <property type="match status" value="1"/>
</dbReference>